<name>A0A128EM09_9BACT</name>
<evidence type="ECO:0000313" key="1">
    <source>
        <dbReference type="EMBL" id="CZE49492.1"/>
    </source>
</evidence>
<gene>
    <name evidence="1" type="ORF">ERS672216_01950</name>
</gene>
<organism evidence="1 2">
    <name type="scientific">Campylobacter geochelonis</name>
    <dbReference type="NCBI Taxonomy" id="1780362"/>
    <lineage>
        <taxon>Bacteria</taxon>
        <taxon>Pseudomonadati</taxon>
        <taxon>Campylobacterota</taxon>
        <taxon>Epsilonproteobacteria</taxon>
        <taxon>Campylobacterales</taxon>
        <taxon>Campylobacteraceae</taxon>
        <taxon>Campylobacter</taxon>
    </lineage>
</organism>
<dbReference type="Proteomes" id="UP000069632">
    <property type="component" value="Unassembled WGS sequence"/>
</dbReference>
<dbReference type="AlphaFoldDB" id="A0A128EM09"/>
<accession>A0A128EM09</accession>
<sequence>MLEFFLMFIPIVVFFAVAKKTVKKYTKNISFESSKLIYVLKRTFVGLGEAPRVSIGFYSFFVCLISR</sequence>
<dbReference type="RefSeq" id="WP_075540629.1">
    <property type="nucleotide sequence ID" value="NZ_CP053844.1"/>
</dbReference>
<protein>
    <submittedName>
        <fullName evidence="1">Uncharacterized protein</fullName>
    </submittedName>
</protein>
<proteinExistence type="predicted"/>
<dbReference type="EMBL" id="FIZP01000038">
    <property type="protein sequence ID" value="CZE49492.1"/>
    <property type="molecule type" value="Genomic_DNA"/>
</dbReference>
<reference evidence="1 2" key="1">
    <citation type="submission" date="2016-02" db="EMBL/GenBank/DDBJ databases">
        <authorList>
            <consortium name="Pathogen Informatics"/>
        </authorList>
    </citation>
    <scope>NUCLEOTIDE SEQUENCE [LARGE SCALE GENOMIC DNA]</scope>
    <source>
        <strain evidence="1 2">RC20</strain>
    </source>
</reference>
<keyword evidence="2" id="KW-1185">Reference proteome</keyword>
<evidence type="ECO:0000313" key="2">
    <source>
        <dbReference type="Proteomes" id="UP000069632"/>
    </source>
</evidence>